<sequence length="103" mass="10867">MDPTKIIDRLQGTGYTDINELIIDALNLLIGATAVICVAVLIFSGIMYITASGDEAKVEKATKSLTYAIVGLVIAFIAVLVVQFVLKDLLKSDAALLLTGIVA</sequence>
<keyword evidence="1" id="KW-0472">Membrane</keyword>
<evidence type="ECO:0008006" key="4">
    <source>
        <dbReference type="Google" id="ProtNLM"/>
    </source>
</evidence>
<organism evidence="2 3">
    <name type="scientific">candidate division WS6 bacterium 34_10</name>
    <dbReference type="NCBI Taxonomy" id="1641389"/>
    <lineage>
        <taxon>Bacteria</taxon>
        <taxon>Candidatus Dojkabacteria</taxon>
    </lineage>
</organism>
<evidence type="ECO:0000313" key="2">
    <source>
        <dbReference type="EMBL" id="KUK76777.1"/>
    </source>
</evidence>
<keyword evidence="1" id="KW-1133">Transmembrane helix</keyword>
<feature type="transmembrane region" description="Helical" evidence="1">
    <location>
        <begin position="28"/>
        <end position="53"/>
    </location>
</feature>
<protein>
    <recommendedName>
        <fullName evidence="4">Transmembrane(S)protein</fullName>
    </recommendedName>
</protein>
<name>A0A117M013_9BACT</name>
<dbReference type="InterPro" id="IPR043993">
    <property type="entry name" value="T4SS_pilin"/>
</dbReference>
<reference evidence="3" key="1">
    <citation type="journal article" date="2015" name="MBio">
        <title>Genome-Resolved Metagenomic Analysis Reveals Roles for Candidate Phyla and Other Microbial Community Members in Biogeochemical Transformations in Oil Reservoirs.</title>
        <authorList>
            <person name="Hu P."/>
            <person name="Tom L."/>
            <person name="Singh A."/>
            <person name="Thomas B.C."/>
            <person name="Baker B.J."/>
            <person name="Piceno Y.M."/>
            <person name="Andersen G.L."/>
            <person name="Banfield J.F."/>
        </authorList>
    </citation>
    <scope>NUCLEOTIDE SEQUENCE [LARGE SCALE GENOMIC DNA]</scope>
</reference>
<proteinExistence type="predicted"/>
<accession>A0A117M013</accession>
<dbReference type="Pfam" id="PF18895">
    <property type="entry name" value="T4SS_pilin"/>
    <property type="match status" value="1"/>
</dbReference>
<feature type="transmembrane region" description="Helical" evidence="1">
    <location>
        <begin position="65"/>
        <end position="86"/>
    </location>
</feature>
<gene>
    <name evidence="2" type="ORF">XD93_0724</name>
</gene>
<comment type="caution">
    <text evidence="2">The sequence shown here is derived from an EMBL/GenBank/DDBJ whole genome shotgun (WGS) entry which is preliminary data.</text>
</comment>
<keyword evidence="1" id="KW-0812">Transmembrane</keyword>
<dbReference type="Proteomes" id="UP000053904">
    <property type="component" value="Unassembled WGS sequence"/>
</dbReference>
<dbReference type="EMBL" id="LGGO01000105">
    <property type="protein sequence ID" value="KUK76777.1"/>
    <property type="molecule type" value="Genomic_DNA"/>
</dbReference>
<evidence type="ECO:0000313" key="3">
    <source>
        <dbReference type="Proteomes" id="UP000053904"/>
    </source>
</evidence>
<evidence type="ECO:0000256" key="1">
    <source>
        <dbReference type="SAM" id="Phobius"/>
    </source>
</evidence>
<dbReference type="AlphaFoldDB" id="A0A117M013"/>